<protein>
    <submittedName>
        <fullName evidence="1">Uncharacterized protein</fullName>
    </submittedName>
</protein>
<organism evidence="1 2">
    <name type="scientific">Natronospira elongata</name>
    <dbReference type="NCBI Taxonomy" id="3110268"/>
    <lineage>
        <taxon>Bacteria</taxon>
        <taxon>Pseudomonadati</taxon>
        <taxon>Pseudomonadota</taxon>
        <taxon>Gammaproteobacteria</taxon>
        <taxon>Natronospirales</taxon>
        <taxon>Natronospiraceae</taxon>
        <taxon>Natronospira</taxon>
    </lineage>
</organism>
<dbReference type="RefSeq" id="WP_346053502.1">
    <property type="nucleotide sequence ID" value="NZ_JAYGII010000078.1"/>
</dbReference>
<keyword evidence="2" id="KW-1185">Reference proteome</keyword>
<dbReference type="Proteomes" id="UP001302316">
    <property type="component" value="Unassembled WGS sequence"/>
</dbReference>
<dbReference type="EMBL" id="JAYGII010000078">
    <property type="protein sequence ID" value="MEA5446890.1"/>
    <property type="molecule type" value="Genomic_DNA"/>
</dbReference>
<name>A0AAP6JH08_9GAMM</name>
<sequence length="231" mass="26529">MTSTADNSQQAVALIKFFSEEKHYLAFKDGCSFFRTPHYFRKREDVGRGDRSESCLGYWDTERGDQMPNLVRNGEPIDIENAKSVLIYPAHEQQDSWLQSWCVIGPHNEFEQSLERMLEEFGTYFVVLPAKHIITYANLVGQASGDKVRYGLVQYSDNPLDRSLTVKDSKFSYQKEFRFYVGQCEKDEIQDKELRLQGVNNVLLEAGTLKLESPSGVVRYCSQGRKEVVLA</sequence>
<evidence type="ECO:0000313" key="1">
    <source>
        <dbReference type="EMBL" id="MEA5446890.1"/>
    </source>
</evidence>
<accession>A0AAP6JH08</accession>
<evidence type="ECO:0000313" key="2">
    <source>
        <dbReference type="Proteomes" id="UP001302316"/>
    </source>
</evidence>
<gene>
    <name evidence="1" type="ORF">VCB98_13765</name>
</gene>
<proteinExistence type="predicted"/>
<dbReference type="AlphaFoldDB" id="A0AAP6JH08"/>
<comment type="caution">
    <text evidence="1">The sequence shown here is derived from an EMBL/GenBank/DDBJ whole genome shotgun (WGS) entry which is preliminary data.</text>
</comment>
<reference evidence="1 2" key="1">
    <citation type="submission" date="2023-12" db="EMBL/GenBank/DDBJ databases">
        <title>Whole-genome sequencing of halo(alkali)philic microorganisms from hypersaline lakes.</title>
        <authorList>
            <person name="Sorokin D.Y."/>
            <person name="Merkel A.Y."/>
            <person name="Messina E."/>
            <person name="Yakimov M."/>
        </authorList>
    </citation>
    <scope>NUCLEOTIDE SEQUENCE [LARGE SCALE GENOMIC DNA]</scope>
    <source>
        <strain evidence="1 2">AB-CW1</strain>
    </source>
</reference>